<dbReference type="SMART" id="SM00216">
    <property type="entry name" value="VWD"/>
    <property type="match status" value="1"/>
</dbReference>
<evidence type="ECO:0000259" key="7">
    <source>
        <dbReference type="PROSITE" id="PS51233"/>
    </source>
</evidence>
<evidence type="ECO:0000313" key="9">
    <source>
        <dbReference type="Proteomes" id="UP000261600"/>
    </source>
</evidence>
<evidence type="ECO:0008006" key="10">
    <source>
        <dbReference type="Google" id="ProtNLM"/>
    </source>
</evidence>
<dbReference type="Gene3D" id="2.10.70.10">
    <property type="entry name" value="Complement Module, domain 1"/>
    <property type="match status" value="1"/>
</dbReference>
<dbReference type="InterPro" id="IPR000436">
    <property type="entry name" value="Sushi_SCR_CCP_dom"/>
</dbReference>
<evidence type="ECO:0000256" key="1">
    <source>
        <dbReference type="ARBA" id="ARBA00004370"/>
    </source>
</evidence>
<evidence type="ECO:0000259" key="6">
    <source>
        <dbReference type="PROSITE" id="PS50856"/>
    </source>
</evidence>
<dbReference type="Pfam" id="PF23263">
    <property type="entry name" value="C8-3_MUC4"/>
    <property type="match status" value="1"/>
</dbReference>
<dbReference type="InterPro" id="IPR005533">
    <property type="entry name" value="AMOP_dom"/>
</dbReference>
<reference evidence="8" key="2">
    <citation type="submission" date="2025-09" db="UniProtKB">
        <authorList>
            <consortium name="Ensembl"/>
        </authorList>
    </citation>
    <scope>IDENTIFICATION</scope>
</reference>
<dbReference type="InterPro" id="IPR001846">
    <property type="entry name" value="VWF_type-D"/>
</dbReference>
<keyword evidence="9" id="KW-1185">Reference proteome</keyword>
<feature type="domain" description="VWFD" evidence="7">
    <location>
        <begin position="292"/>
        <end position="467"/>
    </location>
</feature>
<dbReference type="Pfam" id="PF00084">
    <property type="entry name" value="Sushi"/>
    <property type="match status" value="1"/>
</dbReference>
<evidence type="ECO:0000256" key="2">
    <source>
        <dbReference type="ARBA" id="ARBA00022692"/>
    </source>
</evidence>
<dbReference type="AlphaFoldDB" id="A0A3Q3IEN2"/>
<dbReference type="PANTHER" id="PTHR13802">
    <property type="entry name" value="MUCIN 4-RELATED"/>
    <property type="match status" value="1"/>
</dbReference>
<dbReference type="GO" id="GO:0016020">
    <property type="term" value="C:membrane"/>
    <property type="evidence" value="ECO:0007669"/>
    <property type="project" value="UniProtKB-SubCell"/>
</dbReference>
<dbReference type="Ensembl" id="ENSMALT00000001464.1">
    <property type="protein sequence ID" value="ENSMALP00000001419.1"/>
    <property type="gene ID" value="ENSMALG00000001051.1"/>
</dbReference>
<evidence type="ECO:0000256" key="4">
    <source>
        <dbReference type="ARBA" id="ARBA00023136"/>
    </source>
</evidence>
<reference evidence="8" key="1">
    <citation type="submission" date="2025-08" db="UniProtKB">
        <authorList>
            <consortium name="Ensembl"/>
        </authorList>
    </citation>
    <scope>IDENTIFICATION</scope>
</reference>
<dbReference type="PROSITE" id="PS50856">
    <property type="entry name" value="AMOP"/>
    <property type="match status" value="1"/>
</dbReference>
<name>A0A3Q3IEN2_MONAL</name>
<dbReference type="Pfam" id="PF00094">
    <property type="entry name" value="VWD"/>
    <property type="match status" value="1"/>
</dbReference>
<organism evidence="8 9">
    <name type="scientific">Monopterus albus</name>
    <name type="common">Swamp eel</name>
    <dbReference type="NCBI Taxonomy" id="43700"/>
    <lineage>
        <taxon>Eukaryota</taxon>
        <taxon>Metazoa</taxon>
        <taxon>Chordata</taxon>
        <taxon>Craniata</taxon>
        <taxon>Vertebrata</taxon>
        <taxon>Euteleostomi</taxon>
        <taxon>Actinopterygii</taxon>
        <taxon>Neopterygii</taxon>
        <taxon>Teleostei</taxon>
        <taxon>Neoteleostei</taxon>
        <taxon>Acanthomorphata</taxon>
        <taxon>Anabantaria</taxon>
        <taxon>Synbranchiformes</taxon>
        <taxon>Synbranchidae</taxon>
        <taxon>Monopterus</taxon>
    </lineage>
</organism>
<dbReference type="InterPro" id="IPR051495">
    <property type="entry name" value="Epithelial_Barrier/Signaling"/>
</dbReference>
<keyword evidence="2" id="KW-0812">Transmembrane</keyword>
<evidence type="ECO:0000256" key="3">
    <source>
        <dbReference type="ARBA" id="ARBA00022989"/>
    </source>
</evidence>
<evidence type="ECO:0000313" key="8">
    <source>
        <dbReference type="Ensembl" id="ENSMALP00000001419.1"/>
    </source>
</evidence>
<proteinExistence type="predicted"/>
<dbReference type="PROSITE" id="PS51233">
    <property type="entry name" value="VWFD"/>
    <property type="match status" value="1"/>
</dbReference>
<dbReference type="CDD" id="cd00033">
    <property type="entry name" value="CCP"/>
    <property type="match status" value="1"/>
</dbReference>
<keyword evidence="5" id="KW-1015">Disulfide bond</keyword>
<keyword evidence="4" id="KW-0472">Membrane</keyword>
<dbReference type="SUPFAM" id="SSF57535">
    <property type="entry name" value="Complement control module/SCR domain"/>
    <property type="match status" value="1"/>
</dbReference>
<feature type="domain" description="AMOP" evidence="6">
    <location>
        <begin position="145"/>
        <end position="288"/>
    </location>
</feature>
<dbReference type="InterPro" id="IPR056619">
    <property type="entry name" value="C8-3_MUC4"/>
</dbReference>
<dbReference type="SMART" id="SM00723">
    <property type="entry name" value="AMOP"/>
    <property type="match status" value="1"/>
</dbReference>
<accession>A0A3Q3IEN2</accession>
<dbReference type="STRING" id="43700.ENSMALP00000001419"/>
<keyword evidence="3" id="KW-1133">Transmembrane helix</keyword>
<sequence>SVAGHSFPFSDAGQFLAEVDVADPAYEVTLVNATQWQMTWNSSLTGGEKVNIELWGYREFNSSTEARMNGSYSLQAELSYLYSLTRNVPNIGSFSFIPKPSDGYSDWELGNIRITTSSKSEDVQGLWSGSHVLAWHLEQTFRDDSAARAENKCLQRDVVEKKLPTFLSKLTDCPCTLAQARADTGRFHTDYSCDIKQGSVFTYHPGSVCCVRAVQASPMHGSGQKCCYDSTGALVLTGDSIGGSTPERAHEWGSPPYREPPWVPVYDVTSFIYCCLWSDNCHIYLSHRPSTGCRVVLGDPHFITFDGLSYTFNGKGGYYLVSSPELSVQDRTEQATQLLSVAMKEKASDVIEVRLAEGHLQVLRNQKLLSLTEQRWMDLHGEMLTKALTELKVTAMFPSGAAVDVCVHEVTMAVTVLLPTEFTNQTRGLLGVMNSDPSDDLLTQHREVISSANATSEEIFTFGAGCSISKESSLFTYDSKYLLDTYGFPPSHNPAFVPAFSLPVIPDNPLVEDMLKICFGEGAQFCKYDTLTTRRLTVGNATLSAYKNHRALMEALEPVVTCGWLPTPRNGKKNGTHYTPRKTLTFCNEGYKLYGATQCTCLDDGTWTGEQSYYQETPDGSLFLPLYESLQRDVWAEQPENCSHS</sequence>
<dbReference type="Proteomes" id="UP000261600">
    <property type="component" value="Unplaced"/>
</dbReference>
<dbReference type="PANTHER" id="PTHR13802:SF63">
    <property type="entry name" value="SUSHI DOMAIN-CONTAINING PROTEIN 2"/>
    <property type="match status" value="1"/>
</dbReference>
<protein>
    <recommendedName>
        <fullName evidence="10">Sushi domain containing 2</fullName>
    </recommendedName>
</protein>
<dbReference type="Pfam" id="PF03782">
    <property type="entry name" value="AMOP"/>
    <property type="match status" value="1"/>
</dbReference>
<dbReference type="InterPro" id="IPR035976">
    <property type="entry name" value="Sushi/SCR/CCP_sf"/>
</dbReference>
<evidence type="ECO:0000256" key="5">
    <source>
        <dbReference type="ARBA" id="ARBA00023157"/>
    </source>
</evidence>
<comment type="subcellular location">
    <subcellularLocation>
        <location evidence="1">Membrane</location>
    </subcellularLocation>
</comment>